<dbReference type="GO" id="GO:0005506">
    <property type="term" value="F:iron ion binding"/>
    <property type="evidence" value="ECO:0007669"/>
    <property type="project" value="UniProtKB-ARBA"/>
</dbReference>
<organism evidence="1">
    <name type="scientific">Streptomyces olivoviridis</name>
    <dbReference type="NCBI Taxonomy" id="67338"/>
    <lineage>
        <taxon>Bacteria</taxon>
        <taxon>Bacillati</taxon>
        <taxon>Actinomycetota</taxon>
        <taxon>Actinomycetes</taxon>
        <taxon>Kitasatosporales</taxon>
        <taxon>Streptomycetaceae</taxon>
        <taxon>Streptomyces</taxon>
    </lineage>
</organism>
<reference evidence="1" key="1">
    <citation type="journal article" date="2013" name="Appl. Environ. Microbiol.">
        <title>Cloning and Heterologous Expression of the Thioviridamide Biosynthesis Gene Cluster from Streptomyces olivoviridis.</title>
        <authorList>
            <person name="Izawa M."/>
            <person name="Kawasaki T."/>
            <person name="Hayakawa Y."/>
        </authorList>
    </citation>
    <scope>NUCLEOTIDE SEQUENCE</scope>
    <source>
        <strain evidence="1">NA05001</strain>
    </source>
</reference>
<gene>
    <name evidence="1" type="primary">tvaJ</name>
</gene>
<dbReference type="Pfam" id="PF05721">
    <property type="entry name" value="PhyH"/>
    <property type="match status" value="1"/>
</dbReference>
<evidence type="ECO:0000313" key="1">
    <source>
        <dbReference type="EMBL" id="BAN83925.1"/>
    </source>
</evidence>
<dbReference type="GO" id="GO:0016706">
    <property type="term" value="F:2-oxoglutarate-dependent dioxygenase activity"/>
    <property type="evidence" value="ECO:0007669"/>
    <property type="project" value="UniProtKB-ARBA"/>
</dbReference>
<dbReference type="AlphaFoldDB" id="T2HV91"/>
<reference evidence="2" key="3">
    <citation type="submission" date="2019-03" db="EMBL/GenBank/DDBJ databases">
        <authorList>
            <person name="Ikeda H."/>
            <person name="Shin-ya K."/>
        </authorList>
    </citation>
    <scope>NUCLEOTIDE SEQUENCE</scope>
    <source>
        <strain evidence="2">NA05001</strain>
    </source>
</reference>
<keyword evidence="1" id="KW-0223">Dioxygenase</keyword>
<proteinExistence type="predicted"/>
<dbReference type="PANTHER" id="PTHR20883">
    <property type="entry name" value="PHYTANOYL-COA DIOXYGENASE DOMAIN CONTAINING 1"/>
    <property type="match status" value="1"/>
</dbReference>
<sequence length="280" mass="29696">MTAARKGFLERGWRLPERRLPGGTVRAVRYAVVSHLDAAERAGGAARAWATFPKPHLVVPAIVELADSPEITESVGDVLGEAFGIWSSAIFVSPPGTGTGFGWHQDALSYDLDGDEGRALRVWVALTPATPENGTMWFADGSHRCGTLDHDLDDPVRGQSVSPDRVPGEKFPVVLDEGGFSMHDLRLAHSSGRNTTDGPRINVALDYVAPEAVPGAGCAGVLPLTAGFQTPWRVEPDPRKAAAAQAHEACVTESARRLRSAMDLAARDGLPLVLGPADDA</sequence>
<keyword evidence="1" id="KW-0560">Oxidoreductase</keyword>
<accession>T2HV91</accession>
<dbReference type="InterPro" id="IPR008775">
    <property type="entry name" value="Phytyl_CoA_dOase-like"/>
</dbReference>
<dbReference type="SUPFAM" id="SSF51197">
    <property type="entry name" value="Clavaminate synthase-like"/>
    <property type="match status" value="1"/>
</dbReference>
<dbReference type="PANTHER" id="PTHR20883:SF48">
    <property type="entry name" value="ECTOINE DIOXYGENASE"/>
    <property type="match status" value="1"/>
</dbReference>
<evidence type="ECO:0000313" key="2">
    <source>
        <dbReference type="EMBL" id="BBI93410.1"/>
    </source>
</evidence>
<dbReference type="EMBL" id="AB819757">
    <property type="protein sequence ID" value="BAN83925.1"/>
    <property type="molecule type" value="Genomic_DNA"/>
</dbReference>
<reference evidence="2" key="2">
    <citation type="journal article" date="2015" name="J. Antibiot.">
        <title>Novel thioviridamide derivative--JBIR-140: heterologous expression of the gene cluster for thioviridamide biosynthesis.</title>
        <authorList>
            <person name="Izumikawa M."/>
            <person name="Kozone I."/>
            <person name="Hashimoto J."/>
            <person name="Kagaya N."/>
            <person name="Takagi M."/>
            <person name="Koiwai H."/>
            <person name="Komatsu M."/>
            <person name="Fujie M."/>
            <person name="Satoh N."/>
            <person name="Ikeda H."/>
            <person name="Shin-ya K."/>
        </authorList>
    </citation>
    <scope>NUCLEOTIDE SEQUENCE</scope>
    <source>
        <strain evidence="2">NA05001</strain>
    </source>
</reference>
<dbReference type="Gene3D" id="2.60.120.620">
    <property type="entry name" value="q2cbj1_9rhob like domain"/>
    <property type="match status" value="1"/>
</dbReference>
<protein>
    <submittedName>
        <fullName evidence="2">Phytanoyl-CoA dioxygenase-like hydroxylase</fullName>
    </submittedName>
    <submittedName>
        <fullName evidence="1">Putative phytanoyl-CoA dioxygenase family protein</fullName>
    </submittedName>
</protein>
<dbReference type="EMBL" id="LC466032">
    <property type="protein sequence ID" value="BBI93410.1"/>
    <property type="molecule type" value="Genomic_DNA"/>
</dbReference>
<name>T2HV91_9ACTN</name>